<dbReference type="OrthoDB" id="652816at2759"/>
<dbReference type="InterPro" id="IPR003657">
    <property type="entry name" value="WRKY_dom"/>
</dbReference>
<reference evidence="7 8" key="1">
    <citation type="journal article" date="2014" name="PLoS Genet.">
        <title>The Genome of Spironucleus salmonicida Highlights a Fish Pathogen Adapted to Fluctuating Environments.</title>
        <authorList>
            <person name="Xu F."/>
            <person name="Jerlstrom-Hultqvist J."/>
            <person name="Einarsson E."/>
            <person name="Astvaldsson A."/>
            <person name="Svard S.G."/>
            <person name="Andersson J.O."/>
        </authorList>
    </citation>
    <scope>NUCLEOTIDE SEQUENCE</scope>
    <source>
        <strain evidence="8">ATCC 50377</strain>
    </source>
</reference>
<gene>
    <name evidence="8" type="ORF">SS50377_26025</name>
    <name evidence="7" type="ORF">SS50377_fx093</name>
</gene>
<dbReference type="KEGG" id="ssao:94300048"/>
<evidence type="ECO:0000256" key="2">
    <source>
        <dbReference type="ARBA" id="ARBA00023015"/>
    </source>
</evidence>
<dbReference type="EMBL" id="KI546110">
    <property type="protein sequence ID" value="EST44760.1"/>
    <property type="molecule type" value="Genomic_DNA"/>
</dbReference>
<organism evidence="7">
    <name type="scientific">Spironucleus salmonicida</name>
    <dbReference type="NCBI Taxonomy" id="348837"/>
    <lineage>
        <taxon>Eukaryota</taxon>
        <taxon>Metamonada</taxon>
        <taxon>Diplomonadida</taxon>
        <taxon>Hexamitidae</taxon>
        <taxon>Hexamitinae</taxon>
        <taxon>Spironucleus</taxon>
    </lineage>
</organism>
<dbReference type="InterPro" id="IPR036576">
    <property type="entry name" value="WRKY_dom_sf"/>
</dbReference>
<feature type="domain" description="WRKY" evidence="6">
    <location>
        <begin position="52"/>
        <end position="108"/>
    </location>
</feature>
<keyword evidence="4" id="KW-0804">Transcription</keyword>
<dbReference type="PROSITE" id="PS50811">
    <property type="entry name" value="WRKY"/>
    <property type="match status" value="1"/>
</dbReference>
<protein>
    <submittedName>
        <fullName evidence="7">WRKY DNA-binding domain-containing protein</fullName>
    </submittedName>
</protein>
<evidence type="ECO:0000313" key="8">
    <source>
        <dbReference type="EMBL" id="KAH0571829.1"/>
    </source>
</evidence>
<keyword evidence="2" id="KW-0805">Transcription regulation</keyword>
<dbReference type="Gene3D" id="2.20.25.80">
    <property type="entry name" value="WRKY domain"/>
    <property type="match status" value="1"/>
</dbReference>
<dbReference type="RefSeq" id="XP_067762602.1">
    <property type="nucleotide sequence ID" value="XM_067909846.1"/>
</dbReference>
<dbReference type="Pfam" id="PF03106">
    <property type="entry name" value="WRKY"/>
    <property type="match status" value="1"/>
</dbReference>
<keyword evidence="5" id="KW-0539">Nucleus</keyword>
<keyword evidence="3 7" id="KW-0238">DNA-binding</keyword>
<dbReference type="GO" id="GO:0005634">
    <property type="term" value="C:nucleus"/>
    <property type="evidence" value="ECO:0007669"/>
    <property type="project" value="UniProtKB-SubCell"/>
</dbReference>
<dbReference type="GeneID" id="94300048"/>
<keyword evidence="9" id="KW-1185">Reference proteome</keyword>
<evidence type="ECO:0000313" key="7">
    <source>
        <dbReference type="EMBL" id="EST44760.1"/>
    </source>
</evidence>
<evidence type="ECO:0000313" key="9">
    <source>
        <dbReference type="Proteomes" id="UP000018208"/>
    </source>
</evidence>
<sequence length="277" mass="30638">MSLSEKLQQLGESPRARLLGLLTTLQADLVPLNPRLGDLVKGLTPRDPRQLRAQDLQDDGFRWAKYGVNGPRHYFRCDVPACVAKRIAQRTGGHVLSSYRGVHSHEAVGACTSLNQFITELCRRSAFLHAGALLDGFGEAHQPAVRAPPQQVGLARVEGISAQTGGTQRFSVQTAFTLKRGYLCFRAQDGRCREAGCAVRYAVGAREAVVTGVHCHHPSLVLRYRTLVALGLYRREGHNLVTAERPNSLLLQLQSEANQLSETDDTDFLFYQQFPHL</sequence>
<name>V6LJJ2_9EUKA</name>
<dbReference type="SMART" id="SM00774">
    <property type="entry name" value="WRKY"/>
    <property type="match status" value="1"/>
</dbReference>
<evidence type="ECO:0000256" key="1">
    <source>
        <dbReference type="ARBA" id="ARBA00004123"/>
    </source>
</evidence>
<dbReference type="VEuPathDB" id="GiardiaDB:SS50377_26025"/>
<proteinExistence type="predicted"/>
<evidence type="ECO:0000256" key="4">
    <source>
        <dbReference type="ARBA" id="ARBA00023163"/>
    </source>
</evidence>
<reference evidence="8" key="2">
    <citation type="submission" date="2020-12" db="EMBL/GenBank/DDBJ databases">
        <title>New Spironucleus salmonicida genome in near-complete chromosomes.</title>
        <authorList>
            <person name="Xu F."/>
            <person name="Kurt Z."/>
            <person name="Jimenez-Gonzalez A."/>
            <person name="Astvaldsson A."/>
            <person name="Andersson J.O."/>
            <person name="Svard S.G."/>
        </authorList>
    </citation>
    <scope>NUCLEOTIDE SEQUENCE</scope>
    <source>
        <strain evidence="8">ATCC 50377</strain>
    </source>
</reference>
<dbReference type="GO" id="GO:0043565">
    <property type="term" value="F:sequence-specific DNA binding"/>
    <property type="evidence" value="ECO:0007669"/>
    <property type="project" value="InterPro"/>
</dbReference>
<dbReference type="SUPFAM" id="SSF118290">
    <property type="entry name" value="WRKY DNA-binding domain"/>
    <property type="match status" value="1"/>
</dbReference>
<comment type="subcellular location">
    <subcellularLocation>
        <location evidence="1">Nucleus</location>
    </subcellularLocation>
</comment>
<evidence type="ECO:0000256" key="5">
    <source>
        <dbReference type="ARBA" id="ARBA00023242"/>
    </source>
</evidence>
<accession>V6LJJ2</accession>
<evidence type="ECO:0000256" key="3">
    <source>
        <dbReference type="ARBA" id="ARBA00023125"/>
    </source>
</evidence>
<dbReference type="GO" id="GO:0003700">
    <property type="term" value="F:DNA-binding transcription factor activity"/>
    <property type="evidence" value="ECO:0007669"/>
    <property type="project" value="InterPro"/>
</dbReference>
<dbReference type="Proteomes" id="UP000018208">
    <property type="component" value="Unassembled WGS sequence"/>
</dbReference>
<dbReference type="EMBL" id="AUWU02000006">
    <property type="protein sequence ID" value="KAH0571829.1"/>
    <property type="molecule type" value="Genomic_DNA"/>
</dbReference>
<evidence type="ECO:0000259" key="6">
    <source>
        <dbReference type="PROSITE" id="PS50811"/>
    </source>
</evidence>
<dbReference type="AlphaFoldDB" id="V6LJJ2"/>